<evidence type="ECO:0000313" key="3">
    <source>
        <dbReference type="Proteomes" id="UP000264120"/>
    </source>
</evidence>
<feature type="chain" id="PRO_5016815322" evidence="1">
    <location>
        <begin position="18"/>
        <end position="69"/>
    </location>
</feature>
<evidence type="ECO:0000256" key="1">
    <source>
        <dbReference type="SAM" id="SignalP"/>
    </source>
</evidence>
<dbReference type="Proteomes" id="UP000264120">
    <property type="component" value="Chromosome"/>
</dbReference>
<dbReference type="KEGG" id="ksc:CD178_02618"/>
<keyword evidence="3" id="KW-1185">Reference proteome</keyword>
<keyword evidence="1" id="KW-0732">Signal</keyword>
<feature type="signal peptide" evidence="1">
    <location>
        <begin position="1"/>
        <end position="17"/>
    </location>
</feature>
<dbReference type="EMBL" id="CP023036">
    <property type="protein sequence ID" value="AXY23365.1"/>
    <property type="molecule type" value="Genomic_DNA"/>
</dbReference>
<evidence type="ECO:0000313" key="2">
    <source>
        <dbReference type="EMBL" id="AXY23365.1"/>
    </source>
</evidence>
<gene>
    <name evidence="2" type="ORF">CD178_02618</name>
</gene>
<organism evidence="2 3">
    <name type="scientific">Komagataeibacter saccharivorans</name>
    <dbReference type="NCBI Taxonomy" id="265959"/>
    <lineage>
        <taxon>Bacteria</taxon>
        <taxon>Pseudomonadati</taxon>
        <taxon>Pseudomonadota</taxon>
        <taxon>Alphaproteobacteria</taxon>
        <taxon>Acetobacterales</taxon>
        <taxon>Acetobacteraceae</taxon>
        <taxon>Komagataeibacter</taxon>
    </lineage>
</organism>
<protein>
    <submittedName>
        <fullName evidence="2">Uncharacterized protein</fullName>
    </submittedName>
</protein>
<name>A0A347WES2_9PROT</name>
<reference evidence="2 3" key="1">
    <citation type="submission" date="2017-08" db="EMBL/GenBank/DDBJ databases">
        <title>Complete genome sequence of Gluconacetobacter saccharivorans CV1 isolated from Fermented Vinegar.</title>
        <authorList>
            <person name="Kim S.-Y."/>
        </authorList>
    </citation>
    <scope>NUCLEOTIDE SEQUENCE [LARGE SCALE GENOMIC DNA]</scope>
    <source>
        <strain evidence="2 3">CV1</strain>
    </source>
</reference>
<dbReference type="AlphaFoldDB" id="A0A347WES2"/>
<accession>A0A347WES2</accession>
<proteinExistence type="predicted"/>
<sequence length="69" mass="7733">MAIMVVPVCKLSWFARATCATIAHVALWARRTDEAMNDGPIHAGKRVRAPVWRGKDAGEVMQYAMEYRA</sequence>
<dbReference type="RefSeq" id="WP_118963305.1">
    <property type="nucleotide sequence ID" value="NZ_CP023036.1"/>
</dbReference>